<comment type="subcellular location">
    <subcellularLocation>
        <location evidence="1">Membrane</location>
    </subcellularLocation>
</comment>
<dbReference type="Pfam" id="PF08263">
    <property type="entry name" value="LRRNT_2"/>
    <property type="match status" value="1"/>
</dbReference>
<feature type="signal peptide" evidence="6">
    <location>
        <begin position="1"/>
        <end position="23"/>
    </location>
</feature>
<evidence type="ECO:0000256" key="3">
    <source>
        <dbReference type="ARBA" id="ARBA00022729"/>
    </source>
</evidence>
<evidence type="ECO:0000313" key="8">
    <source>
        <dbReference type="EMBL" id="KAH7352056.1"/>
    </source>
</evidence>
<dbReference type="EMBL" id="CM035424">
    <property type="protein sequence ID" value="KAH7352056.1"/>
    <property type="molecule type" value="Genomic_DNA"/>
</dbReference>
<evidence type="ECO:0000256" key="5">
    <source>
        <dbReference type="ARBA" id="ARBA00023136"/>
    </source>
</evidence>
<dbReference type="InterPro" id="IPR053213">
    <property type="entry name" value="RLP29"/>
</dbReference>
<keyword evidence="3 6" id="KW-0732">Signal</keyword>
<organism evidence="8 9">
    <name type="scientific">Ceratopteris richardii</name>
    <name type="common">Triangle waterfern</name>
    <dbReference type="NCBI Taxonomy" id="49495"/>
    <lineage>
        <taxon>Eukaryota</taxon>
        <taxon>Viridiplantae</taxon>
        <taxon>Streptophyta</taxon>
        <taxon>Embryophyta</taxon>
        <taxon>Tracheophyta</taxon>
        <taxon>Polypodiopsida</taxon>
        <taxon>Polypodiidae</taxon>
        <taxon>Polypodiales</taxon>
        <taxon>Pteridineae</taxon>
        <taxon>Pteridaceae</taxon>
        <taxon>Parkerioideae</taxon>
        <taxon>Ceratopteris</taxon>
    </lineage>
</organism>
<dbReference type="FunFam" id="3.80.10.10:FF:000400">
    <property type="entry name" value="Nuclear pore complex protein NUP107"/>
    <property type="match status" value="1"/>
</dbReference>
<accession>A0A8T2SIQ3</accession>
<dbReference type="Gene3D" id="3.80.10.10">
    <property type="entry name" value="Ribonuclease Inhibitor"/>
    <property type="match status" value="3"/>
</dbReference>
<evidence type="ECO:0000259" key="7">
    <source>
        <dbReference type="Pfam" id="PF08263"/>
    </source>
</evidence>
<dbReference type="PANTHER" id="PTHR48009">
    <property type="entry name" value="LEUCINE-RICH REPEAT (LRR) FAMILY PROTEIN"/>
    <property type="match status" value="1"/>
</dbReference>
<dbReference type="AlphaFoldDB" id="A0A8T2SIQ3"/>
<dbReference type="PRINTS" id="PR00019">
    <property type="entry name" value="LEURICHRPT"/>
</dbReference>
<dbReference type="InterPro" id="IPR032675">
    <property type="entry name" value="LRR_dom_sf"/>
</dbReference>
<dbReference type="GO" id="GO:0016020">
    <property type="term" value="C:membrane"/>
    <property type="evidence" value="ECO:0007669"/>
    <property type="project" value="UniProtKB-SubCell"/>
</dbReference>
<evidence type="ECO:0000256" key="1">
    <source>
        <dbReference type="ARBA" id="ARBA00004370"/>
    </source>
</evidence>
<dbReference type="PANTHER" id="PTHR48009:SF4">
    <property type="entry name" value="LEUCINE-RICH REPEAT (LRR) FAMILY PROTEIN"/>
    <property type="match status" value="1"/>
</dbReference>
<keyword evidence="4" id="KW-0677">Repeat</keyword>
<comment type="caution">
    <text evidence="8">The sequence shown here is derived from an EMBL/GenBank/DDBJ whole genome shotgun (WGS) entry which is preliminary data.</text>
</comment>
<keyword evidence="9" id="KW-1185">Reference proteome</keyword>
<proteinExistence type="predicted"/>
<dbReference type="Pfam" id="PF00560">
    <property type="entry name" value="LRR_1"/>
    <property type="match status" value="2"/>
</dbReference>
<dbReference type="InterPro" id="IPR013210">
    <property type="entry name" value="LRR_N_plant-typ"/>
</dbReference>
<evidence type="ECO:0000256" key="2">
    <source>
        <dbReference type="ARBA" id="ARBA00022614"/>
    </source>
</evidence>
<gene>
    <name evidence="8" type="ORF">KP509_19G027000</name>
</gene>
<evidence type="ECO:0000313" key="9">
    <source>
        <dbReference type="Proteomes" id="UP000825935"/>
    </source>
</evidence>
<name>A0A8T2SIQ3_CERRI</name>
<dbReference type="Proteomes" id="UP000825935">
    <property type="component" value="Chromosome 19"/>
</dbReference>
<evidence type="ECO:0000256" key="4">
    <source>
        <dbReference type="ARBA" id="ARBA00022737"/>
    </source>
</evidence>
<evidence type="ECO:0000256" key="6">
    <source>
        <dbReference type="SAM" id="SignalP"/>
    </source>
</evidence>
<dbReference type="Pfam" id="PF13855">
    <property type="entry name" value="LRR_8"/>
    <property type="match status" value="1"/>
</dbReference>
<dbReference type="InterPro" id="IPR001611">
    <property type="entry name" value="Leu-rich_rpt"/>
</dbReference>
<sequence length="409" mass="43911">MTARQSIHCPWAMLSIFIQVGMLQYSRVGAQSYLAAGDVAALKAVRSWLHEVDDTPDLGSFFSSWVFHSDPCSFDGVLCDIVDGDTRVAALNLGFASGTSAGLRGRLHPAVGSLTALVQLSLAPGKVGGAVPSSLSRLSRLQNLGLSHNLLSGNIPPGLATISSLVALDLSFNRLSGNVPAQLASLPRLATLRLAHNRLSGDLPATFHGCASLDHIDLSHNLFTGPLPSLPPSVTHLDMSRNRLSGDLHVVKSLVKLYYLDLSRNQLAGALPPSLLSAPLTLLSVHHNFLSGPLLPDELVIVPTVDLSFNQLSGPVSPFFAFTHNLYLNNNHFTGAVPQEFLDQLLASSMRTLYLQHNFLTNFPPLPYGSSIPLTASVCVQYNCMQLPPLDSPCHHIRASRPSTQCRST</sequence>
<dbReference type="OrthoDB" id="676979at2759"/>
<dbReference type="OMA" id="LQYNCLV"/>
<protein>
    <recommendedName>
        <fullName evidence="7">Leucine-rich repeat-containing N-terminal plant-type domain-containing protein</fullName>
    </recommendedName>
</protein>
<feature type="domain" description="Leucine-rich repeat-containing N-terminal plant-type" evidence="7">
    <location>
        <begin position="37"/>
        <end position="80"/>
    </location>
</feature>
<dbReference type="SUPFAM" id="SSF52058">
    <property type="entry name" value="L domain-like"/>
    <property type="match status" value="1"/>
</dbReference>
<keyword evidence="2" id="KW-0433">Leucine-rich repeat</keyword>
<reference evidence="8" key="1">
    <citation type="submission" date="2021-08" db="EMBL/GenBank/DDBJ databases">
        <title>WGS assembly of Ceratopteris richardii.</title>
        <authorList>
            <person name="Marchant D.B."/>
            <person name="Chen G."/>
            <person name="Jenkins J."/>
            <person name="Shu S."/>
            <person name="Leebens-Mack J."/>
            <person name="Grimwood J."/>
            <person name="Schmutz J."/>
            <person name="Soltis P."/>
            <person name="Soltis D."/>
            <person name="Chen Z.-H."/>
        </authorList>
    </citation>
    <scope>NUCLEOTIDE SEQUENCE</scope>
    <source>
        <strain evidence="8">Whitten #5841</strain>
        <tissue evidence="8">Leaf</tissue>
    </source>
</reference>
<keyword evidence="5" id="KW-0472">Membrane</keyword>
<feature type="chain" id="PRO_5035749901" description="Leucine-rich repeat-containing N-terminal plant-type domain-containing protein" evidence="6">
    <location>
        <begin position="24"/>
        <end position="409"/>
    </location>
</feature>